<comment type="caution">
    <text evidence="1">The sequence shown here is derived from an EMBL/GenBank/DDBJ whole genome shotgun (WGS) entry which is preliminary data.</text>
</comment>
<evidence type="ECO:0000313" key="2">
    <source>
        <dbReference type="Proteomes" id="UP000254266"/>
    </source>
</evidence>
<proteinExistence type="predicted"/>
<protein>
    <submittedName>
        <fullName evidence="1">Uncharacterized protein</fullName>
    </submittedName>
</protein>
<reference evidence="1 2" key="1">
    <citation type="journal article" date="2018" name="ISME J.">
        <title>Endosymbiont genomes yield clues of tubeworm success.</title>
        <authorList>
            <person name="Li Y."/>
            <person name="Liles M.R."/>
            <person name="Halanych K.M."/>
        </authorList>
    </citation>
    <scope>NUCLEOTIDE SEQUENCE [LARGE SCALE GENOMIC DNA]</scope>
    <source>
        <strain evidence="1">A1464</strain>
    </source>
</reference>
<organism evidence="1 2">
    <name type="scientific">endosymbiont of Galathealinum brachiosum</name>
    <dbReference type="NCBI Taxonomy" id="2200906"/>
    <lineage>
        <taxon>Bacteria</taxon>
        <taxon>Pseudomonadati</taxon>
        <taxon>Pseudomonadota</taxon>
        <taxon>Gammaproteobacteria</taxon>
        <taxon>sulfur-oxidizing symbionts</taxon>
    </lineage>
</organism>
<evidence type="ECO:0000313" key="1">
    <source>
        <dbReference type="EMBL" id="RDH81764.1"/>
    </source>
</evidence>
<dbReference type="Proteomes" id="UP000254266">
    <property type="component" value="Unassembled WGS sequence"/>
</dbReference>
<keyword evidence="2" id="KW-1185">Reference proteome</keyword>
<name>A0A370DBL3_9GAMM</name>
<dbReference type="EMBL" id="QFXC01000012">
    <property type="protein sequence ID" value="RDH81764.1"/>
    <property type="molecule type" value="Genomic_DNA"/>
</dbReference>
<sequence length="88" mass="9980">MKPKTPEAMQRLIDEIRQVLPFDMPEAYLCDGVCKGCSLKLLDYLDSELAGWESRLYDGEVPCLADIQKLAKSSKKIYKVLEKNDLLG</sequence>
<accession>A0A370DBL3</accession>
<gene>
    <name evidence="1" type="ORF">DIZ80_12820</name>
</gene>
<dbReference type="AlphaFoldDB" id="A0A370DBL3"/>